<dbReference type="InterPro" id="IPR017452">
    <property type="entry name" value="GPCR_Rhodpsn_7TM"/>
</dbReference>
<dbReference type="GO" id="GO:0004983">
    <property type="term" value="F:neuropeptide Y receptor activity"/>
    <property type="evidence" value="ECO:0007669"/>
    <property type="project" value="InterPro"/>
</dbReference>
<feature type="transmembrane region" description="Helical" evidence="12">
    <location>
        <begin position="63"/>
        <end position="83"/>
    </location>
</feature>
<dbReference type="PROSITE" id="PS50262">
    <property type="entry name" value="G_PROTEIN_RECEP_F1_2"/>
    <property type="match status" value="1"/>
</dbReference>
<feature type="domain" description="G-protein coupled receptors family 1 profile" evidence="13">
    <location>
        <begin position="74"/>
        <end position="329"/>
    </location>
</feature>
<keyword evidence="11" id="KW-0807">Transducer</keyword>
<keyword evidence="5 12" id="KW-1133">Transmembrane helix</keyword>
<evidence type="ECO:0000256" key="2">
    <source>
        <dbReference type="ARBA" id="ARBA00010663"/>
    </source>
</evidence>
<keyword evidence="7 12" id="KW-0472">Membrane</keyword>
<keyword evidence="9" id="KW-0675">Receptor</keyword>
<comment type="subcellular location">
    <subcellularLocation>
        <location evidence="1">Cell membrane</location>
        <topology evidence="1">Multi-pass membrane protein</topology>
    </subcellularLocation>
</comment>
<evidence type="ECO:0000256" key="4">
    <source>
        <dbReference type="ARBA" id="ARBA00022692"/>
    </source>
</evidence>
<evidence type="ECO:0000259" key="13">
    <source>
        <dbReference type="PROSITE" id="PS50262"/>
    </source>
</evidence>
<feature type="transmembrane region" description="Helical" evidence="12">
    <location>
        <begin position="219"/>
        <end position="243"/>
    </location>
</feature>
<dbReference type="InterPro" id="IPR000611">
    <property type="entry name" value="NPY_rcpt"/>
</dbReference>
<dbReference type="PRINTS" id="PR00237">
    <property type="entry name" value="GPCRRHODOPSN"/>
</dbReference>
<keyword evidence="6" id="KW-0297">G-protein coupled receptor</keyword>
<dbReference type="PANTHER" id="PTHR45695:SF23">
    <property type="entry name" value="GALANIN-LIKE G-PROTEIN COUPLED RECEPTOR NPR-9"/>
    <property type="match status" value="1"/>
</dbReference>
<keyword evidence="15" id="KW-1185">Reference proteome</keyword>
<organism evidence="14 15">
    <name type="scientific">Owenia fusiformis</name>
    <name type="common">Polychaete worm</name>
    <dbReference type="NCBI Taxonomy" id="6347"/>
    <lineage>
        <taxon>Eukaryota</taxon>
        <taxon>Metazoa</taxon>
        <taxon>Spiralia</taxon>
        <taxon>Lophotrochozoa</taxon>
        <taxon>Annelida</taxon>
        <taxon>Polychaeta</taxon>
        <taxon>Sedentaria</taxon>
        <taxon>Canalipalpata</taxon>
        <taxon>Sabellida</taxon>
        <taxon>Oweniida</taxon>
        <taxon>Oweniidae</taxon>
        <taxon>Owenia</taxon>
    </lineage>
</organism>
<evidence type="ECO:0000256" key="8">
    <source>
        <dbReference type="ARBA" id="ARBA00023157"/>
    </source>
</evidence>
<evidence type="ECO:0000256" key="5">
    <source>
        <dbReference type="ARBA" id="ARBA00022989"/>
    </source>
</evidence>
<dbReference type="OrthoDB" id="2132067at2759"/>
<evidence type="ECO:0000256" key="9">
    <source>
        <dbReference type="ARBA" id="ARBA00023170"/>
    </source>
</evidence>
<gene>
    <name evidence="14" type="ORF">OFUS_LOCUS21749</name>
</gene>
<feature type="transmembrane region" description="Helical" evidence="12">
    <location>
        <begin position="95"/>
        <end position="124"/>
    </location>
</feature>
<evidence type="ECO:0000256" key="3">
    <source>
        <dbReference type="ARBA" id="ARBA00022475"/>
    </source>
</evidence>
<evidence type="ECO:0000256" key="1">
    <source>
        <dbReference type="ARBA" id="ARBA00004651"/>
    </source>
</evidence>
<dbReference type="PANTHER" id="PTHR45695">
    <property type="entry name" value="LEUCOKININ RECEPTOR-RELATED"/>
    <property type="match status" value="1"/>
</dbReference>
<dbReference type="PRINTS" id="PR01012">
    <property type="entry name" value="NRPEPTIDEYR"/>
</dbReference>
<dbReference type="EMBL" id="CAIIXF020000010">
    <property type="protein sequence ID" value="CAH1797472.1"/>
    <property type="molecule type" value="Genomic_DNA"/>
</dbReference>
<comment type="similarity">
    <text evidence="2">Belongs to the G-protein coupled receptor 1 family.</text>
</comment>
<name>A0A8S4PUE4_OWEFU</name>
<dbReference type="InterPro" id="IPR000276">
    <property type="entry name" value="GPCR_Rhodpsn"/>
</dbReference>
<dbReference type="SUPFAM" id="SSF81321">
    <property type="entry name" value="Family A G protein-coupled receptor-like"/>
    <property type="match status" value="1"/>
</dbReference>
<evidence type="ECO:0000256" key="7">
    <source>
        <dbReference type="ARBA" id="ARBA00023136"/>
    </source>
</evidence>
<sequence>MANISNVPIWDDLEVTEEKFISTCGEDNTTWASCIHDNFYPLSPPSQREIITETIRRLVVPSVYGLIVAMGLVGNSLVIYVIITKMRKGTMLNILLLNLAVSDLLLTIFCMPLDAINLVLMSWLVGGDFGCKLMHYMRYVSVYLSTFSLLLVSFMRYLTIVHSREFARYKTTRNAIKVAIITWVLVLLFNIPLLTTYQVNGEGDEAMCNFNNEERLSHIYYTMLTIAYLIPVVLICVIHMLIIKHLNKHGASAISQSSQERKRNATRLIIVTVVAFAICWLPFHMFQIASFAFDIHKNNDATIRTFLNISEVFTMCLAYLNSCINPFIYNFVSKDFRKSFKKSLCCVRASPCCASEEEPTFMSLATQHSSIPLNNIDNGNNQVVVVCRPQNQMDEDSDSEKC</sequence>
<dbReference type="Pfam" id="PF00001">
    <property type="entry name" value="7tm_1"/>
    <property type="match status" value="1"/>
</dbReference>
<evidence type="ECO:0000313" key="14">
    <source>
        <dbReference type="EMBL" id="CAH1797472.1"/>
    </source>
</evidence>
<evidence type="ECO:0000256" key="12">
    <source>
        <dbReference type="SAM" id="Phobius"/>
    </source>
</evidence>
<dbReference type="Gene3D" id="1.20.1070.10">
    <property type="entry name" value="Rhodopsin 7-helix transmembrane proteins"/>
    <property type="match status" value="1"/>
</dbReference>
<protein>
    <recommendedName>
        <fullName evidence="13">G-protein coupled receptors family 1 profile domain-containing protein</fullName>
    </recommendedName>
</protein>
<evidence type="ECO:0000256" key="10">
    <source>
        <dbReference type="ARBA" id="ARBA00023180"/>
    </source>
</evidence>
<comment type="caution">
    <text evidence="14">The sequence shown here is derived from an EMBL/GenBank/DDBJ whole genome shotgun (WGS) entry which is preliminary data.</text>
</comment>
<reference evidence="14" key="1">
    <citation type="submission" date="2022-03" db="EMBL/GenBank/DDBJ databases">
        <authorList>
            <person name="Martin C."/>
        </authorList>
    </citation>
    <scope>NUCLEOTIDE SEQUENCE</scope>
</reference>
<keyword evidence="8" id="KW-1015">Disulfide bond</keyword>
<evidence type="ECO:0000256" key="6">
    <source>
        <dbReference type="ARBA" id="ARBA00023040"/>
    </source>
</evidence>
<feature type="transmembrane region" description="Helical" evidence="12">
    <location>
        <begin position="136"/>
        <end position="158"/>
    </location>
</feature>
<evidence type="ECO:0000313" key="15">
    <source>
        <dbReference type="Proteomes" id="UP000749559"/>
    </source>
</evidence>
<dbReference type="GO" id="GO:0005886">
    <property type="term" value="C:plasma membrane"/>
    <property type="evidence" value="ECO:0007669"/>
    <property type="project" value="UniProtKB-SubCell"/>
</dbReference>
<feature type="transmembrane region" description="Helical" evidence="12">
    <location>
        <begin position="264"/>
        <end position="283"/>
    </location>
</feature>
<evidence type="ECO:0000256" key="11">
    <source>
        <dbReference type="ARBA" id="ARBA00023224"/>
    </source>
</evidence>
<feature type="transmembrane region" description="Helical" evidence="12">
    <location>
        <begin position="178"/>
        <end position="199"/>
    </location>
</feature>
<accession>A0A8S4PUE4</accession>
<dbReference type="AlphaFoldDB" id="A0A8S4PUE4"/>
<feature type="transmembrane region" description="Helical" evidence="12">
    <location>
        <begin position="312"/>
        <end position="332"/>
    </location>
</feature>
<keyword evidence="4 12" id="KW-0812">Transmembrane</keyword>
<keyword evidence="3" id="KW-1003">Cell membrane</keyword>
<dbReference type="Proteomes" id="UP000749559">
    <property type="component" value="Unassembled WGS sequence"/>
</dbReference>
<proteinExistence type="inferred from homology"/>
<keyword evidence="10" id="KW-0325">Glycoprotein</keyword>